<evidence type="ECO:0000256" key="1">
    <source>
        <dbReference type="ARBA" id="ARBA00022741"/>
    </source>
</evidence>
<dbReference type="InterPro" id="IPR003593">
    <property type="entry name" value="AAA+_ATPase"/>
</dbReference>
<proteinExistence type="predicted"/>
<dbReference type="EC" id="3.6.3.-" evidence="4"/>
<keyword evidence="2 4" id="KW-0067">ATP-binding</keyword>
<dbReference type="GO" id="GO:0016887">
    <property type="term" value="F:ATP hydrolysis activity"/>
    <property type="evidence" value="ECO:0007669"/>
    <property type="project" value="InterPro"/>
</dbReference>
<evidence type="ECO:0000313" key="4">
    <source>
        <dbReference type="EMBL" id="EFY08161.1"/>
    </source>
</evidence>
<dbReference type="STRING" id="1648.A2I91_07445"/>
<dbReference type="PROSITE" id="PS50893">
    <property type="entry name" value="ABC_TRANSPORTER_2"/>
    <property type="match status" value="1"/>
</dbReference>
<dbReference type="SMART" id="SM00382">
    <property type="entry name" value="AAA"/>
    <property type="match status" value="1"/>
</dbReference>
<evidence type="ECO:0000259" key="3">
    <source>
        <dbReference type="PROSITE" id="PS50893"/>
    </source>
</evidence>
<dbReference type="PROSITE" id="PS00211">
    <property type="entry name" value="ABC_TRANSPORTER_1"/>
    <property type="match status" value="1"/>
</dbReference>
<dbReference type="OrthoDB" id="9776369at2"/>
<gene>
    <name evidence="4" type="ORF">HMPREF0357_11314</name>
</gene>
<dbReference type="Pfam" id="PF00005">
    <property type="entry name" value="ABC_tran"/>
    <property type="match status" value="1"/>
</dbReference>
<dbReference type="GO" id="GO:0022857">
    <property type="term" value="F:transmembrane transporter activity"/>
    <property type="evidence" value="ECO:0007669"/>
    <property type="project" value="TreeGrafter"/>
</dbReference>
<dbReference type="InterPro" id="IPR017871">
    <property type="entry name" value="ABC_transporter-like_CS"/>
</dbReference>
<dbReference type="PANTHER" id="PTHR24220">
    <property type="entry name" value="IMPORT ATP-BINDING PROTEIN"/>
    <property type="match status" value="1"/>
</dbReference>
<dbReference type="GO" id="GO:0005524">
    <property type="term" value="F:ATP binding"/>
    <property type="evidence" value="ECO:0007669"/>
    <property type="project" value="UniProtKB-KW"/>
</dbReference>
<organism evidence="4 5">
    <name type="scientific">Erysipelothrix rhusiopathiae ATCC 19414</name>
    <dbReference type="NCBI Taxonomy" id="525280"/>
    <lineage>
        <taxon>Bacteria</taxon>
        <taxon>Bacillati</taxon>
        <taxon>Bacillota</taxon>
        <taxon>Erysipelotrichia</taxon>
        <taxon>Erysipelotrichales</taxon>
        <taxon>Erysipelotrichaceae</taxon>
        <taxon>Erysipelothrix</taxon>
    </lineage>
</organism>
<comment type="caution">
    <text evidence="4">The sequence shown here is derived from an EMBL/GenBank/DDBJ whole genome shotgun (WGS) entry which is preliminary data.</text>
</comment>
<dbReference type="InterPro" id="IPR003439">
    <property type="entry name" value="ABC_transporter-like_ATP-bd"/>
</dbReference>
<dbReference type="Gene3D" id="3.40.50.300">
    <property type="entry name" value="P-loop containing nucleotide triphosphate hydrolases"/>
    <property type="match status" value="1"/>
</dbReference>
<sequence>MLQLNNISKAFNRNTPMETKLYQNVNLQVDEGEFVTIIGSNGSGKSTLLNLVCGQIDPDEGNLIFMGHNLLKMKNHERFKTISRVYQDPMAGTSPSLTVLENLSLASNKGKLMSLKKAINHKKESEFIALLKSLDLGLEDKLHVQVGQLSGGQRQALSLLMALMNNPNLLLLDEHTAALDPKSSESIIKLTQEMVSKRKITTIMVTHNLQHALDYGTRLLMFHNGTIIRDISNDEKSKLTKTDLLNMFASYDDNYVETI</sequence>
<reference evidence="4" key="1">
    <citation type="submission" date="2011-01" db="EMBL/GenBank/DDBJ databases">
        <authorList>
            <person name="Muzny D."/>
            <person name="Qin X."/>
            <person name="Buhay C."/>
            <person name="Dugan-Rocha S."/>
            <person name="Ding Y."/>
            <person name="Chen G."/>
            <person name="Hawes A."/>
            <person name="Holder M."/>
            <person name="Jhangiani S."/>
            <person name="Johnson A."/>
            <person name="Khan Z."/>
            <person name="Li Z."/>
            <person name="Liu W."/>
            <person name="Liu X."/>
            <person name="Perez L."/>
            <person name="Shen H."/>
            <person name="Wang Q."/>
            <person name="Watt J."/>
            <person name="Xi L."/>
            <person name="Xin Y."/>
            <person name="Zhou J."/>
            <person name="Deng J."/>
            <person name="Jiang H."/>
            <person name="Liu Y."/>
            <person name="Qu J."/>
            <person name="Song X.-Z."/>
            <person name="Zhang L."/>
            <person name="Villasana D."/>
            <person name="Johnson A."/>
            <person name="Liu J."/>
            <person name="Liyanage D."/>
            <person name="Lorensuhewa L."/>
            <person name="Robinson T."/>
            <person name="Song A."/>
            <person name="Song B.-B."/>
            <person name="Dinh H."/>
            <person name="Thornton R."/>
            <person name="Coyle M."/>
            <person name="Francisco L."/>
            <person name="Jackson L."/>
            <person name="Javaid M."/>
            <person name="Korchina V."/>
            <person name="Kovar C."/>
            <person name="Mata R."/>
            <person name="Mathew T."/>
            <person name="Ngo R."/>
            <person name="Nguyen L."/>
            <person name="Nguyen N."/>
            <person name="Okwuonu G."/>
            <person name="Ongeri F."/>
            <person name="Pham C."/>
            <person name="Simmons D."/>
            <person name="Wilczek-Boney K."/>
            <person name="Hale W."/>
            <person name="Jakkamsetti A."/>
            <person name="Pham P."/>
            <person name="Ruth R."/>
            <person name="San Lucas F."/>
            <person name="Warren J."/>
            <person name="Zhang J."/>
            <person name="Zhao Z."/>
            <person name="Zhou C."/>
            <person name="Zhu D."/>
            <person name="Lee S."/>
            <person name="Bess C."/>
            <person name="Blankenburg K."/>
            <person name="Forbes L."/>
            <person name="Fu Q."/>
            <person name="Gubbala S."/>
            <person name="Hirani K."/>
            <person name="Jayaseelan J.C."/>
            <person name="Lara F."/>
            <person name="Munidasa M."/>
            <person name="Palculict T."/>
            <person name="Patil S."/>
            <person name="Pu L.-L."/>
            <person name="Saada N."/>
            <person name="Tang L."/>
            <person name="Weissenberger G."/>
            <person name="Zhu Y."/>
            <person name="Hemphill L."/>
            <person name="Shang Y."/>
            <person name="Youmans B."/>
            <person name="Ayvaz T."/>
            <person name="Ross M."/>
            <person name="Santibanez J."/>
            <person name="Aqrawi P."/>
            <person name="Gross S."/>
            <person name="Joshi V."/>
            <person name="Fowler G."/>
            <person name="Nazareth L."/>
            <person name="Reid J."/>
            <person name="Worley K."/>
            <person name="Petrosino J."/>
            <person name="Highlander S."/>
            <person name="Gibbs R."/>
        </authorList>
    </citation>
    <scope>NUCLEOTIDE SEQUENCE [LARGE SCALE GENOMIC DNA]</scope>
    <source>
        <strain evidence="4">ATCC 19414</strain>
    </source>
</reference>
<dbReference type="RefSeq" id="WP_003775420.1">
    <property type="nucleotide sequence ID" value="NZ_ACLK02000003.1"/>
</dbReference>
<dbReference type="SUPFAM" id="SSF52540">
    <property type="entry name" value="P-loop containing nucleoside triphosphate hydrolases"/>
    <property type="match status" value="1"/>
</dbReference>
<dbReference type="GO" id="GO:0005886">
    <property type="term" value="C:plasma membrane"/>
    <property type="evidence" value="ECO:0007669"/>
    <property type="project" value="TreeGrafter"/>
</dbReference>
<keyword evidence="1" id="KW-0547">Nucleotide-binding</keyword>
<dbReference type="AlphaFoldDB" id="E7FXD7"/>
<dbReference type="PANTHER" id="PTHR24220:SF692">
    <property type="entry name" value="ABC TRANSPORTER DOMAIN-CONTAINING PROTEIN"/>
    <property type="match status" value="1"/>
</dbReference>
<dbReference type="EMBL" id="ACLK02000003">
    <property type="protein sequence ID" value="EFY08161.1"/>
    <property type="molecule type" value="Genomic_DNA"/>
</dbReference>
<accession>E7FXD7</accession>
<protein>
    <submittedName>
        <fullName evidence="4">ABC transporter, ATP-binding protein</fullName>
        <ecNumber evidence="4">3.6.3.-</ecNumber>
    </submittedName>
</protein>
<keyword evidence="5" id="KW-1185">Reference proteome</keyword>
<feature type="domain" description="ABC transporter" evidence="3">
    <location>
        <begin position="2"/>
        <end position="249"/>
    </location>
</feature>
<evidence type="ECO:0000256" key="2">
    <source>
        <dbReference type="ARBA" id="ARBA00022840"/>
    </source>
</evidence>
<name>E7FXD7_ERYRH</name>
<dbReference type="InterPro" id="IPR015854">
    <property type="entry name" value="ABC_transpr_LolD-like"/>
</dbReference>
<dbReference type="Proteomes" id="UP000003028">
    <property type="component" value="Unassembled WGS sequence"/>
</dbReference>
<evidence type="ECO:0000313" key="5">
    <source>
        <dbReference type="Proteomes" id="UP000003028"/>
    </source>
</evidence>
<dbReference type="InterPro" id="IPR027417">
    <property type="entry name" value="P-loop_NTPase"/>
</dbReference>
<keyword evidence="4" id="KW-0378">Hydrolase</keyword>